<name>A0A926IAJ8_9FIRM</name>
<sequence length="112" mass="11926">MDQDQEQRQNQTEYKSVPTQYTSNSGQNSYHHEVESTQGQGYGIASLCLGIVGLLLSCCLPVIGFILPVLAIVFGVIGIKYPSGKGMAIAGLVLGCIGVIPALFMVFALIAY</sequence>
<protein>
    <submittedName>
        <fullName evidence="3">DUF4190 domain-containing protein</fullName>
    </submittedName>
</protein>
<feature type="transmembrane region" description="Helical" evidence="2">
    <location>
        <begin position="44"/>
        <end position="77"/>
    </location>
</feature>
<evidence type="ECO:0000313" key="4">
    <source>
        <dbReference type="Proteomes" id="UP000655830"/>
    </source>
</evidence>
<keyword evidence="4" id="KW-1185">Reference proteome</keyword>
<reference evidence="3" key="1">
    <citation type="submission" date="2020-08" db="EMBL/GenBank/DDBJ databases">
        <title>Genome public.</title>
        <authorList>
            <person name="Liu C."/>
            <person name="Sun Q."/>
        </authorList>
    </citation>
    <scope>NUCLEOTIDE SEQUENCE</scope>
    <source>
        <strain evidence="3">NSJ-12</strain>
    </source>
</reference>
<dbReference type="RefSeq" id="WP_177671988.1">
    <property type="nucleotide sequence ID" value="NZ_JACRSY010000032.1"/>
</dbReference>
<dbReference type="AlphaFoldDB" id="A0A926IAJ8"/>
<evidence type="ECO:0000256" key="2">
    <source>
        <dbReference type="SAM" id="Phobius"/>
    </source>
</evidence>
<accession>A0A926IAJ8</accession>
<evidence type="ECO:0000256" key="1">
    <source>
        <dbReference type="SAM" id="MobiDB-lite"/>
    </source>
</evidence>
<feature type="region of interest" description="Disordered" evidence="1">
    <location>
        <begin position="1"/>
        <end position="31"/>
    </location>
</feature>
<keyword evidence="2" id="KW-0812">Transmembrane</keyword>
<keyword evidence="2" id="KW-1133">Transmembrane helix</keyword>
<keyword evidence="2" id="KW-0472">Membrane</keyword>
<feature type="transmembrane region" description="Helical" evidence="2">
    <location>
        <begin position="89"/>
        <end position="111"/>
    </location>
</feature>
<dbReference type="EMBL" id="JACRSY010000032">
    <property type="protein sequence ID" value="MBC8580955.1"/>
    <property type="molecule type" value="Genomic_DNA"/>
</dbReference>
<gene>
    <name evidence="3" type="ORF">H8718_15660</name>
</gene>
<comment type="caution">
    <text evidence="3">The sequence shown here is derived from an EMBL/GenBank/DDBJ whole genome shotgun (WGS) entry which is preliminary data.</text>
</comment>
<organism evidence="3 4">
    <name type="scientific">Zhenhengia yiwuensis</name>
    <dbReference type="NCBI Taxonomy" id="2763666"/>
    <lineage>
        <taxon>Bacteria</taxon>
        <taxon>Bacillati</taxon>
        <taxon>Bacillota</taxon>
        <taxon>Clostridia</taxon>
        <taxon>Lachnospirales</taxon>
        <taxon>Lachnospiraceae</taxon>
        <taxon>Zhenhengia</taxon>
    </lineage>
</organism>
<evidence type="ECO:0000313" key="3">
    <source>
        <dbReference type="EMBL" id="MBC8580955.1"/>
    </source>
</evidence>
<feature type="compositionally biased region" description="Polar residues" evidence="1">
    <location>
        <begin position="8"/>
        <end position="29"/>
    </location>
</feature>
<proteinExistence type="predicted"/>
<dbReference type="Proteomes" id="UP000655830">
    <property type="component" value="Unassembled WGS sequence"/>
</dbReference>